<protein>
    <submittedName>
        <fullName evidence="1">Multiple sugar transport system substrate-binding protein</fullName>
    </submittedName>
</protein>
<dbReference type="InterPro" id="IPR006059">
    <property type="entry name" value="SBP"/>
</dbReference>
<dbReference type="SUPFAM" id="SSF53850">
    <property type="entry name" value="Periplasmic binding protein-like II"/>
    <property type="match status" value="1"/>
</dbReference>
<keyword evidence="1" id="KW-0813">Transport</keyword>
<proteinExistence type="predicted"/>
<keyword evidence="1" id="KW-0762">Sugar transport</keyword>
<dbReference type="Gene3D" id="3.40.190.10">
    <property type="entry name" value="Periplasmic binding protein-like II"/>
    <property type="match status" value="2"/>
</dbReference>
<dbReference type="RefSeq" id="WP_090047618.1">
    <property type="nucleotide sequence ID" value="NZ_FNCC01000003.1"/>
</dbReference>
<dbReference type="PANTHER" id="PTHR43649">
    <property type="entry name" value="ARABINOSE-BINDING PROTEIN-RELATED"/>
    <property type="match status" value="1"/>
</dbReference>
<keyword evidence="2" id="KW-1185">Reference proteome</keyword>
<dbReference type="AlphaFoldDB" id="A0A1G7P724"/>
<sequence>MRRTTTFGLLAVCGLVAGCLGQPQQREQDRNADATEFTLTIVANAVAGGKNSRGANWLRNWVIPRFTELQKAKGVTATIEFEQNGAGDEDYKTKVALDLKTGGGGDVVEIDGIWLGELAQAGQIRPLADVVGNTDWDGWEQIPDAVQGLGEFEGKRYGVPMGTDGRVLFYNKKLFAQAGLPANWQPRGWQDVLDAGAKLKTLPGVTPIQLNAGTAMGEATTMQGVLPVLAGTGKPVYDNGKWQGDSAELKDVLGLYEKIYGGGLGDPVLQQEAKGRDRSFQLFSENRIGVLLEGDYFWRSVVEPRNGVAKMPDRDTAVGWALVPARQPGAGVGGQDFVSMSGGGVRVINPNTRYPRQAWEFLRFLNSAEAVKESLAGTAQLTQRQDVNDEVLEGDPMLTFVAEKVLPITRYRPGLADYPKVSAALQQATADVVAGKSPDEAARAYRAALVRAVGEDNVG</sequence>
<dbReference type="PROSITE" id="PS51257">
    <property type="entry name" value="PROKAR_LIPOPROTEIN"/>
    <property type="match status" value="1"/>
</dbReference>
<accession>A0A1G7P724</accession>
<dbReference type="InterPro" id="IPR050490">
    <property type="entry name" value="Bact_solute-bd_prot1"/>
</dbReference>
<evidence type="ECO:0000313" key="1">
    <source>
        <dbReference type="EMBL" id="SDF81937.1"/>
    </source>
</evidence>
<reference evidence="2" key="1">
    <citation type="submission" date="2016-10" db="EMBL/GenBank/DDBJ databases">
        <authorList>
            <person name="Varghese N."/>
            <person name="Submissions S."/>
        </authorList>
    </citation>
    <scope>NUCLEOTIDE SEQUENCE [LARGE SCALE GENOMIC DNA]</scope>
    <source>
        <strain evidence="2">CGMCC 4.3506</strain>
    </source>
</reference>
<dbReference type="Proteomes" id="UP000199623">
    <property type="component" value="Unassembled WGS sequence"/>
</dbReference>
<dbReference type="OrthoDB" id="3495561at2"/>
<dbReference type="EMBL" id="FNCC01000003">
    <property type="protein sequence ID" value="SDF81937.1"/>
    <property type="molecule type" value="Genomic_DNA"/>
</dbReference>
<dbReference type="Pfam" id="PF01547">
    <property type="entry name" value="SBP_bac_1"/>
    <property type="match status" value="1"/>
</dbReference>
<dbReference type="STRING" id="200378.SAMN05216553_103433"/>
<gene>
    <name evidence="1" type="ORF">SAMN05216553_103433</name>
</gene>
<name>A0A1G7P724_9PSEU</name>
<organism evidence="1 2">
    <name type="scientific">Lentzea fradiae</name>
    <dbReference type="NCBI Taxonomy" id="200378"/>
    <lineage>
        <taxon>Bacteria</taxon>
        <taxon>Bacillati</taxon>
        <taxon>Actinomycetota</taxon>
        <taxon>Actinomycetes</taxon>
        <taxon>Pseudonocardiales</taxon>
        <taxon>Pseudonocardiaceae</taxon>
        <taxon>Lentzea</taxon>
    </lineage>
</organism>
<evidence type="ECO:0000313" key="2">
    <source>
        <dbReference type="Proteomes" id="UP000199623"/>
    </source>
</evidence>
<dbReference type="PANTHER" id="PTHR43649:SF12">
    <property type="entry name" value="DIACETYLCHITOBIOSE BINDING PROTEIN DASA"/>
    <property type="match status" value="1"/>
</dbReference>